<keyword evidence="2 7" id="KW-0813">Transport</keyword>
<dbReference type="Pfam" id="PF00528">
    <property type="entry name" value="BPD_transp_1"/>
    <property type="match status" value="1"/>
</dbReference>
<keyword evidence="10" id="KW-1185">Reference proteome</keyword>
<dbReference type="EMBL" id="CP113865">
    <property type="protein sequence ID" value="WAM33667.1"/>
    <property type="molecule type" value="Genomic_DNA"/>
</dbReference>
<dbReference type="InterPro" id="IPR000515">
    <property type="entry name" value="MetI-like"/>
</dbReference>
<dbReference type="Proteomes" id="UP001164909">
    <property type="component" value="Chromosome"/>
</dbReference>
<evidence type="ECO:0000313" key="10">
    <source>
        <dbReference type="Proteomes" id="UP001164909"/>
    </source>
</evidence>
<dbReference type="PANTHER" id="PTHR43227">
    <property type="entry name" value="BLL4140 PROTEIN"/>
    <property type="match status" value="1"/>
</dbReference>
<evidence type="ECO:0000256" key="5">
    <source>
        <dbReference type="ARBA" id="ARBA00022989"/>
    </source>
</evidence>
<organism evidence="9 10">
    <name type="scientific">Caldicellulosiruptor morganii</name>
    <dbReference type="NCBI Taxonomy" id="1387555"/>
    <lineage>
        <taxon>Bacteria</taxon>
        <taxon>Bacillati</taxon>
        <taxon>Bacillota</taxon>
        <taxon>Bacillota incertae sedis</taxon>
        <taxon>Caldicellulosiruptorales</taxon>
        <taxon>Caldicellulosiruptoraceae</taxon>
        <taxon>Caldicellulosiruptor</taxon>
    </lineage>
</organism>
<keyword evidence="5 7" id="KW-1133">Transmembrane helix</keyword>
<gene>
    <name evidence="9" type="ORF">OTK00_002189</name>
</gene>
<evidence type="ECO:0000256" key="3">
    <source>
        <dbReference type="ARBA" id="ARBA00022475"/>
    </source>
</evidence>
<accession>A0ABY7BMY5</accession>
<feature type="transmembrane region" description="Helical" evidence="7">
    <location>
        <begin position="85"/>
        <end position="106"/>
    </location>
</feature>
<feature type="transmembrane region" description="Helical" evidence="7">
    <location>
        <begin position="21"/>
        <end position="45"/>
    </location>
</feature>
<protein>
    <submittedName>
        <fullName evidence="9">ABC transporter permease subunit</fullName>
    </submittedName>
</protein>
<comment type="subcellular location">
    <subcellularLocation>
        <location evidence="1 7">Cell membrane</location>
        <topology evidence="1 7">Multi-pass membrane protein</topology>
    </subcellularLocation>
</comment>
<dbReference type="SUPFAM" id="SSF161098">
    <property type="entry name" value="MetI-like"/>
    <property type="match status" value="1"/>
</dbReference>
<dbReference type="CDD" id="cd06261">
    <property type="entry name" value="TM_PBP2"/>
    <property type="match status" value="1"/>
</dbReference>
<comment type="similarity">
    <text evidence="7">Belongs to the binding-protein-dependent transport system permease family.</text>
</comment>
<dbReference type="PROSITE" id="PS50928">
    <property type="entry name" value="ABC_TM1"/>
    <property type="match status" value="1"/>
</dbReference>
<dbReference type="Gene3D" id="1.10.3720.10">
    <property type="entry name" value="MetI-like"/>
    <property type="match status" value="1"/>
</dbReference>
<feature type="domain" description="ABC transmembrane type-1" evidence="8">
    <location>
        <begin position="81"/>
        <end position="298"/>
    </location>
</feature>
<keyword evidence="6 7" id="KW-0472">Membrane</keyword>
<evidence type="ECO:0000256" key="2">
    <source>
        <dbReference type="ARBA" id="ARBA00022448"/>
    </source>
</evidence>
<evidence type="ECO:0000256" key="7">
    <source>
        <dbReference type="RuleBase" id="RU363032"/>
    </source>
</evidence>
<dbReference type="PANTHER" id="PTHR43227:SF11">
    <property type="entry name" value="BLL4140 PROTEIN"/>
    <property type="match status" value="1"/>
</dbReference>
<name>A0ABY7BMY5_9FIRM</name>
<evidence type="ECO:0000313" key="9">
    <source>
        <dbReference type="EMBL" id="WAM33667.1"/>
    </source>
</evidence>
<dbReference type="InterPro" id="IPR035906">
    <property type="entry name" value="MetI-like_sf"/>
</dbReference>
<feature type="transmembrane region" description="Helical" evidence="7">
    <location>
        <begin position="220"/>
        <end position="241"/>
    </location>
</feature>
<sequence>MQNSSMAPKKSIWNAIYNQRQLIVLTFPFLIMVLIFNYFPLWGWILAFKDYKPYLGFQQSEWVGLKNFTDLFSDMYFFQALRNTLVISSLKLIFNFLSSITFAILLNEVKNMLVKRTVQTVSYLPHFVSWVVAANIIYTVLSPDYGIINDLLVKFHIIKEPINFLGEPQYFWFIAPATEVWKEMGWNAIIYLAAMTNIDPQLYEAASIDGAGRLKQIWHITLPGILPTVKILLIMNVGWILNAGFEQMYFLQRPSTLDYSDILETYILRYGIGSGRWSYATAAGIFNSVVSLILVTTANRIASKIGEGERVF</sequence>
<dbReference type="InterPro" id="IPR050809">
    <property type="entry name" value="UgpAE/MalFG_permease"/>
</dbReference>
<dbReference type="RefSeq" id="WP_045168804.1">
    <property type="nucleotide sequence ID" value="NZ_LACO01000001.1"/>
</dbReference>
<keyword evidence="3" id="KW-1003">Cell membrane</keyword>
<proteinExistence type="inferred from homology"/>
<evidence type="ECO:0000256" key="4">
    <source>
        <dbReference type="ARBA" id="ARBA00022692"/>
    </source>
</evidence>
<reference evidence="9" key="1">
    <citation type="submission" date="2022-12" db="EMBL/GenBank/DDBJ databases">
        <authorList>
            <person name="Bing R.G."/>
            <person name="Willard D.J."/>
            <person name="Manesh M.J.H."/>
            <person name="Laemthong T."/>
            <person name="Crosby J.R."/>
            <person name="Kelly R.M."/>
        </authorList>
    </citation>
    <scope>NUCLEOTIDE SEQUENCE</scope>
    <source>
        <strain evidence="9">DSM 8990</strain>
    </source>
</reference>
<evidence type="ECO:0000256" key="6">
    <source>
        <dbReference type="ARBA" id="ARBA00023136"/>
    </source>
</evidence>
<evidence type="ECO:0000259" key="8">
    <source>
        <dbReference type="PROSITE" id="PS50928"/>
    </source>
</evidence>
<evidence type="ECO:0000256" key="1">
    <source>
        <dbReference type="ARBA" id="ARBA00004651"/>
    </source>
</evidence>
<keyword evidence="4 7" id="KW-0812">Transmembrane</keyword>